<dbReference type="EMBL" id="AHJG01000067">
    <property type="protein sequence ID" value="EPA06354.1"/>
    <property type="molecule type" value="Genomic_DNA"/>
</dbReference>
<keyword evidence="2" id="KW-1185">Reference proteome</keyword>
<dbReference type="RefSeq" id="WP_010190325.1">
    <property type="nucleotide sequence ID" value="NZ_AHJG01000067.1"/>
</dbReference>
<dbReference type="PATRIC" id="fig|859192.6.peg.476"/>
<proteinExistence type="predicted"/>
<gene>
    <name evidence="1" type="ORF">BG20_I1541</name>
</gene>
<evidence type="ECO:0000313" key="2">
    <source>
        <dbReference type="Proteomes" id="UP000014065"/>
    </source>
</evidence>
<accession>S2EVS0</accession>
<evidence type="ECO:0000313" key="1">
    <source>
        <dbReference type="EMBL" id="EPA06354.1"/>
    </source>
</evidence>
<sequence>MSNDKSQPLKSNYAIIILGIFSISLLPSVYAVPTVDIAMEKTSYKYCEKLFYTIQVSEVTGDSAIIHIRDQTGKQSNAIPIPISNLQNPIPSVFPFEADTFPLGKYFIDIEYSGAKNTAEFEIVNSKNICISTGMKQIAYSWINNQISDGFFMDAINRFVDKELITVPDKIKEKNFDTVHIPDWVKNTAGWWLSDNLSDNEFSQAMQYLINKKIIVI</sequence>
<dbReference type="AlphaFoldDB" id="S2EVS0"/>
<dbReference type="Proteomes" id="UP000014065">
    <property type="component" value="Unassembled WGS sequence"/>
</dbReference>
<name>S2EVS0_9ARCH</name>
<comment type="caution">
    <text evidence="1">The sequence shown here is derived from an EMBL/GenBank/DDBJ whole genome shotgun (WGS) entry which is preliminary data.</text>
</comment>
<reference evidence="1 2" key="1">
    <citation type="journal article" date="2012" name="J. Bacteriol.">
        <title>Genome Sequence of "Candidatus Nitrosoarchaeum limnia" BG20, a Low-Salinity Ammonia-Oxidizing Archaeon from the San Francisco Bay Estuary.</title>
        <authorList>
            <person name="Mosier A.C."/>
            <person name="Allen E.E."/>
            <person name="Kim M."/>
            <person name="Ferriera S."/>
            <person name="Francis C.A."/>
        </authorList>
    </citation>
    <scope>NUCLEOTIDE SEQUENCE [LARGE SCALE GENOMIC DNA]</scope>
    <source>
        <strain evidence="1 2">BG20</strain>
    </source>
</reference>
<protein>
    <submittedName>
        <fullName evidence="1">Uncharacterized protein</fullName>
    </submittedName>
</protein>
<organism evidence="1 2">
    <name type="scientific">Candidatus Nitrosarchaeum limnium BG20</name>
    <dbReference type="NCBI Taxonomy" id="859192"/>
    <lineage>
        <taxon>Archaea</taxon>
        <taxon>Nitrososphaerota</taxon>
        <taxon>Nitrososphaeria</taxon>
        <taxon>Nitrosopumilales</taxon>
        <taxon>Nitrosopumilaceae</taxon>
        <taxon>Nitrosarchaeum</taxon>
    </lineage>
</organism>